<dbReference type="AlphaFoldDB" id="A0A4Q4TDT2"/>
<name>A0A4Q4TDT2_9PEZI</name>
<proteinExistence type="predicted"/>
<feature type="compositionally biased region" description="Basic and acidic residues" evidence="1">
    <location>
        <begin position="39"/>
        <end position="67"/>
    </location>
</feature>
<evidence type="ECO:0000313" key="3">
    <source>
        <dbReference type="Proteomes" id="UP000293360"/>
    </source>
</evidence>
<dbReference type="PANTHER" id="PTHR39475">
    <property type="entry name" value="CONIDIATION-SPECIFIC PROTEIN 6"/>
    <property type="match status" value="1"/>
</dbReference>
<dbReference type="PANTHER" id="PTHR39475:SF1">
    <property type="entry name" value="CONIDIATION-SPECIFIC PROTEIN 6"/>
    <property type="match status" value="1"/>
</dbReference>
<evidence type="ECO:0000256" key="1">
    <source>
        <dbReference type="SAM" id="MobiDB-lite"/>
    </source>
</evidence>
<sequence length="112" mass="12727">MSGQHGMGGVYEDGDQRNFSNSSFMEEHRTNNINVEGYLPKDKPRVMNEIHSHEIQTATEERHKNDPLSRAQAHGNKPSRGAMADADIQAEEEEMLKKKQLQQTDSMPGKKY</sequence>
<accession>A0A4Q4TDT2</accession>
<evidence type="ECO:0000313" key="2">
    <source>
        <dbReference type="EMBL" id="RYP03824.1"/>
    </source>
</evidence>
<dbReference type="OrthoDB" id="3358750at2759"/>
<protein>
    <submittedName>
        <fullName evidence="2">Uncharacterized protein</fullName>
    </submittedName>
</protein>
<keyword evidence="3" id="KW-1185">Reference proteome</keyword>
<dbReference type="Proteomes" id="UP000293360">
    <property type="component" value="Unassembled WGS sequence"/>
</dbReference>
<gene>
    <name evidence="2" type="ORF">DL764_004874</name>
</gene>
<feature type="region of interest" description="Disordered" evidence="1">
    <location>
        <begin position="1"/>
        <end position="112"/>
    </location>
</feature>
<dbReference type="EMBL" id="QJNU01000240">
    <property type="protein sequence ID" value="RYP03824.1"/>
    <property type="molecule type" value="Genomic_DNA"/>
</dbReference>
<organism evidence="2 3">
    <name type="scientific">Monosporascus ibericus</name>
    <dbReference type="NCBI Taxonomy" id="155417"/>
    <lineage>
        <taxon>Eukaryota</taxon>
        <taxon>Fungi</taxon>
        <taxon>Dikarya</taxon>
        <taxon>Ascomycota</taxon>
        <taxon>Pezizomycotina</taxon>
        <taxon>Sordariomycetes</taxon>
        <taxon>Xylariomycetidae</taxon>
        <taxon>Xylariales</taxon>
        <taxon>Xylariales incertae sedis</taxon>
        <taxon>Monosporascus</taxon>
    </lineage>
</organism>
<feature type="compositionally biased region" description="Gly residues" evidence="1">
    <location>
        <begin position="1"/>
        <end position="11"/>
    </location>
</feature>
<reference evidence="2 3" key="1">
    <citation type="submission" date="2018-06" db="EMBL/GenBank/DDBJ databases">
        <title>Complete Genomes of Monosporascus.</title>
        <authorList>
            <person name="Robinson A.J."/>
            <person name="Natvig D.O."/>
        </authorList>
    </citation>
    <scope>NUCLEOTIDE SEQUENCE [LARGE SCALE GENOMIC DNA]</scope>
    <source>
        <strain evidence="2 3">CBS 110550</strain>
    </source>
</reference>
<comment type="caution">
    <text evidence="2">The sequence shown here is derived from an EMBL/GenBank/DDBJ whole genome shotgun (WGS) entry which is preliminary data.</text>
</comment>